<sequence length="475" mass="55467">MNTELLAQLYQSYTGEAPTSIEPLPGAGSNRKYFRLKGKESLIGVYGTSTEENRAFIYMARHFSQKGLPVPRILAEATDQSAYLQDDLGDISLFQLIKQGRESGNFSDEETNILKRTIRLLPQIQFEGSKDMDFSYCYPLAAFNRRSILWDLNYFKYCFLKATGLEFQENLLEDDFERMADTLLQIEPQVFMYRDFQSRNIMIREEKPYFIDFQGGRKGPFYYDVASFLWQAKANYPDSLRQELLDEYLDALRPYHAIDKEQFLTTLRHFVLFRTLQVLGAYGFRGYFEKKAHFIQSVPYAIENLRQLLETDFPEYPYLCLMLRKLTELPQFASIRNRRKLTVRVMSFSYKKGIPEDPSGNGGGYVFDCRAVHNPGKYEQYKQLTGRDKPVIDFLEQDGEILQFLEHVDALADAHVQRFLERGFTNLSICFGCTGGQHRSVYSAEHVAHHLNEKFGIRIRLIHREQHIEQILEPR</sequence>
<comment type="caution">
    <text evidence="3">The sequence shown here is derived from an EMBL/GenBank/DDBJ whole genome shotgun (WGS) entry which is preliminary data.</text>
</comment>
<gene>
    <name evidence="3" type="ORF">BACCOP_01020</name>
</gene>
<keyword evidence="3" id="KW-0808">Transferase</keyword>
<feature type="domain" description="RapZ C-terminal" evidence="2">
    <location>
        <begin position="342"/>
        <end position="466"/>
    </location>
</feature>
<name>B3JGL8_9BACT</name>
<dbReference type="PANTHER" id="PTHR30448:SF0">
    <property type="entry name" value="RNASE ADAPTER PROTEIN RAPZ"/>
    <property type="match status" value="1"/>
</dbReference>
<feature type="domain" description="Aminoglycoside phosphotransferase" evidence="1">
    <location>
        <begin position="21"/>
        <end position="255"/>
    </location>
</feature>
<dbReference type="PANTHER" id="PTHR30448">
    <property type="entry name" value="RNASE ADAPTER PROTEIN RAPZ"/>
    <property type="match status" value="1"/>
</dbReference>
<dbReference type="Gene3D" id="3.90.1200.10">
    <property type="match status" value="1"/>
</dbReference>
<dbReference type="InterPro" id="IPR002575">
    <property type="entry name" value="Aminoglycoside_PTrfase"/>
</dbReference>
<dbReference type="Gene3D" id="3.30.200.20">
    <property type="entry name" value="Phosphorylase Kinase, domain 1"/>
    <property type="match status" value="1"/>
</dbReference>
<reference evidence="3 4" key="2">
    <citation type="submission" date="2008-04" db="EMBL/GenBank/DDBJ databases">
        <authorList>
            <person name="Fulton L."/>
            <person name="Clifton S."/>
            <person name="Fulton B."/>
            <person name="Xu J."/>
            <person name="Minx P."/>
            <person name="Pepin K.H."/>
            <person name="Johnson M."/>
            <person name="Thiruvilangam P."/>
            <person name="Bhonagiri V."/>
            <person name="Nash W.E."/>
            <person name="Mardis E.R."/>
            <person name="Wilson R.K."/>
        </authorList>
    </citation>
    <scope>NUCLEOTIDE SEQUENCE [LARGE SCALE GENOMIC DNA]</scope>
    <source>
        <strain evidence="3 4">DSM 17136</strain>
    </source>
</reference>
<dbReference type="Proteomes" id="UP000003146">
    <property type="component" value="Unassembled WGS sequence"/>
</dbReference>
<proteinExistence type="predicted"/>
<dbReference type="Pfam" id="PF22740">
    <property type="entry name" value="PapZ_C"/>
    <property type="match status" value="1"/>
</dbReference>
<dbReference type="SUPFAM" id="SSF56112">
    <property type="entry name" value="Protein kinase-like (PK-like)"/>
    <property type="match status" value="1"/>
</dbReference>
<dbReference type="InterPro" id="IPR011009">
    <property type="entry name" value="Kinase-like_dom_sf"/>
</dbReference>
<evidence type="ECO:0000259" key="1">
    <source>
        <dbReference type="Pfam" id="PF01636"/>
    </source>
</evidence>
<organism evidence="3 4">
    <name type="scientific">Phocaeicola coprocola DSM 17136</name>
    <dbReference type="NCBI Taxonomy" id="470145"/>
    <lineage>
        <taxon>Bacteria</taxon>
        <taxon>Pseudomonadati</taxon>
        <taxon>Bacteroidota</taxon>
        <taxon>Bacteroidia</taxon>
        <taxon>Bacteroidales</taxon>
        <taxon>Bacteroidaceae</taxon>
        <taxon>Phocaeicola</taxon>
    </lineage>
</organism>
<reference evidence="3 4" key="1">
    <citation type="submission" date="2008-04" db="EMBL/GenBank/DDBJ databases">
        <title>Draft genome sequence of Bacteroides coprocola (DSM 17136).</title>
        <authorList>
            <person name="Sudarsanam P."/>
            <person name="Ley R."/>
            <person name="Guruge J."/>
            <person name="Turnbaugh P.J."/>
            <person name="Mahowald M."/>
            <person name="Liep D."/>
            <person name="Gordon J."/>
        </authorList>
    </citation>
    <scope>NUCLEOTIDE SEQUENCE [LARGE SCALE GENOMIC DNA]</scope>
    <source>
        <strain evidence="3 4">DSM 17136</strain>
    </source>
</reference>
<evidence type="ECO:0000313" key="4">
    <source>
        <dbReference type="Proteomes" id="UP000003146"/>
    </source>
</evidence>
<dbReference type="HOGENOM" id="CLU_021467_0_0_10"/>
<dbReference type="GO" id="GO:0005524">
    <property type="term" value="F:ATP binding"/>
    <property type="evidence" value="ECO:0007669"/>
    <property type="project" value="InterPro"/>
</dbReference>
<dbReference type="eggNOG" id="COG3178">
    <property type="taxonomic scope" value="Bacteria"/>
</dbReference>
<dbReference type="InterPro" id="IPR053931">
    <property type="entry name" value="RapZ_C"/>
</dbReference>
<dbReference type="RefSeq" id="WP_007568747.1">
    <property type="nucleotide sequence ID" value="NZ_DS981479.1"/>
</dbReference>
<protein>
    <submittedName>
        <fullName evidence="3">Phosphotransferase enzyme family</fullName>
    </submittedName>
</protein>
<evidence type="ECO:0000259" key="2">
    <source>
        <dbReference type="Pfam" id="PF22740"/>
    </source>
</evidence>
<dbReference type="GO" id="GO:0016740">
    <property type="term" value="F:transferase activity"/>
    <property type="evidence" value="ECO:0007669"/>
    <property type="project" value="UniProtKB-KW"/>
</dbReference>
<dbReference type="EMBL" id="ABIY02000067">
    <property type="protein sequence ID" value="EDV01920.1"/>
    <property type="molecule type" value="Genomic_DNA"/>
</dbReference>
<dbReference type="OrthoDB" id="9784461at2"/>
<dbReference type="AlphaFoldDB" id="B3JGL8"/>
<evidence type="ECO:0000313" key="3">
    <source>
        <dbReference type="EMBL" id="EDV01920.1"/>
    </source>
</evidence>
<dbReference type="InterPro" id="IPR005337">
    <property type="entry name" value="RapZ-like"/>
</dbReference>
<accession>B3JGL8</accession>
<dbReference type="Pfam" id="PF01636">
    <property type="entry name" value="APH"/>
    <property type="match status" value="1"/>
</dbReference>
<dbReference type="STRING" id="470145.BACCOP_01020"/>
<dbReference type="eggNOG" id="COG1660">
    <property type="taxonomic scope" value="Bacteria"/>
</dbReference>